<evidence type="ECO:0000313" key="2">
    <source>
        <dbReference type="Proteomes" id="UP000193986"/>
    </source>
</evidence>
<dbReference type="EMBL" id="MCFC01000026">
    <property type="protein sequence ID" value="ORY29354.1"/>
    <property type="molecule type" value="Genomic_DNA"/>
</dbReference>
<accession>A0A1Y2B3N8</accession>
<comment type="caution">
    <text evidence="1">The sequence shown here is derived from an EMBL/GenBank/DDBJ whole genome shotgun (WGS) entry which is preliminary data.</text>
</comment>
<name>A0A1Y2B3N8_9TREE</name>
<sequence>MSPITREYIENIFKPLENGDYKALFAVVQDDVHWTVVNPNIKSFDVAGVYDKAGFVKAIAPLNACFPSPLALTIQHILVDQGGHTAAVELRAQAIANNAMKFDNFYTWICEFDDSPQPKIKAVRAYLDSAHVKAIIDSNH</sequence>
<reference evidence="1 2" key="1">
    <citation type="submission" date="2016-07" db="EMBL/GenBank/DDBJ databases">
        <title>Pervasive Adenine N6-methylation of Active Genes in Fungi.</title>
        <authorList>
            <consortium name="DOE Joint Genome Institute"/>
            <person name="Mondo S.J."/>
            <person name="Dannebaum R.O."/>
            <person name="Kuo R.C."/>
            <person name="Labutti K."/>
            <person name="Haridas S."/>
            <person name="Kuo A."/>
            <person name="Salamov A."/>
            <person name="Ahrendt S.R."/>
            <person name="Lipzen A."/>
            <person name="Sullivan W."/>
            <person name="Andreopoulos W.B."/>
            <person name="Clum A."/>
            <person name="Lindquist E."/>
            <person name="Daum C."/>
            <person name="Ramamoorthy G.K."/>
            <person name="Gryganskyi A."/>
            <person name="Culley D."/>
            <person name="Magnuson J.K."/>
            <person name="James T.Y."/>
            <person name="O'Malley M.A."/>
            <person name="Stajich J.E."/>
            <person name="Spatafora J.W."/>
            <person name="Visel A."/>
            <person name="Grigoriev I.V."/>
        </authorList>
    </citation>
    <scope>NUCLEOTIDE SEQUENCE [LARGE SCALE GENOMIC DNA]</scope>
    <source>
        <strain evidence="1 2">68-887.2</strain>
    </source>
</reference>
<dbReference type="Proteomes" id="UP000193986">
    <property type="component" value="Unassembled WGS sequence"/>
</dbReference>
<keyword evidence="2" id="KW-1185">Reference proteome</keyword>
<dbReference type="InParanoid" id="A0A1Y2B3N8"/>
<organism evidence="1 2">
    <name type="scientific">Naematelia encephala</name>
    <dbReference type="NCBI Taxonomy" id="71784"/>
    <lineage>
        <taxon>Eukaryota</taxon>
        <taxon>Fungi</taxon>
        <taxon>Dikarya</taxon>
        <taxon>Basidiomycota</taxon>
        <taxon>Agaricomycotina</taxon>
        <taxon>Tremellomycetes</taxon>
        <taxon>Tremellales</taxon>
        <taxon>Naemateliaceae</taxon>
        <taxon>Naematelia</taxon>
    </lineage>
</organism>
<evidence type="ECO:0000313" key="1">
    <source>
        <dbReference type="EMBL" id="ORY29354.1"/>
    </source>
</evidence>
<evidence type="ECO:0008006" key="3">
    <source>
        <dbReference type="Google" id="ProtNLM"/>
    </source>
</evidence>
<protein>
    <recommendedName>
        <fullName evidence="3">SnoaL-like domain-containing protein</fullName>
    </recommendedName>
</protein>
<dbReference type="AlphaFoldDB" id="A0A1Y2B3N8"/>
<dbReference type="Gene3D" id="3.10.450.50">
    <property type="match status" value="1"/>
</dbReference>
<gene>
    <name evidence="1" type="ORF">BCR39DRAFT_532465</name>
</gene>
<dbReference type="SUPFAM" id="SSF54427">
    <property type="entry name" value="NTF2-like"/>
    <property type="match status" value="1"/>
</dbReference>
<dbReference type="OrthoDB" id="2561307at2759"/>
<dbReference type="InterPro" id="IPR032710">
    <property type="entry name" value="NTF2-like_dom_sf"/>
</dbReference>
<proteinExistence type="predicted"/>